<keyword evidence="2" id="KW-1185">Reference proteome</keyword>
<dbReference type="EMBL" id="CADCXU010034676">
    <property type="protein sequence ID" value="CAB0019894.1"/>
    <property type="molecule type" value="Genomic_DNA"/>
</dbReference>
<protein>
    <submittedName>
        <fullName evidence="1">Uncharacterized protein</fullName>
    </submittedName>
</protein>
<name>A0A6H5HXE1_9HEMI</name>
<feature type="non-terminal residue" evidence="1">
    <location>
        <position position="94"/>
    </location>
</feature>
<sequence length="94" mass="10162">MLQYLIIIVVPTIRVTIIVILSNIDTSNIDVSIVSKIDTPNINVSIVLNFDTSNIDPSVVIPTCDRGSSDSSAPFADFTSPSYFAVDPANTQFL</sequence>
<organism evidence="1 2">
    <name type="scientific">Nesidiocoris tenuis</name>
    <dbReference type="NCBI Taxonomy" id="355587"/>
    <lineage>
        <taxon>Eukaryota</taxon>
        <taxon>Metazoa</taxon>
        <taxon>Ecdysozoa</taxon>
        <taxon>Arthropoda</taxon>
        <taxon>Hexapoda</taxon>
        <taxon>Insecta</taxon>
        <taxon>Pterygota</taxon>
        <taxon>Neoptera</taxon>
        <taxon>Paraneoptera</taxon>
        <taxon>Hemiptera</taxon>
        <taxon>Heteroptera</taxon>
        <taxon>Panheteroptera</taxon>
        <taxon>Cimicomorpha</taxon>
        <taxon>Miridae</taxon>
        <taxon>Dicyphina</taxon>
        <taxon>Nesidiocoris</taxon>
    </lineage>
</organism>
<gene>
    <name evidence="1" type="ORF">NTEN_LOCUS23536</name>
</gene>
<feature type="non-terminal residue" evidence="1">
    <location>
        <position position="1"/>
    </location>
</feature>
<evidence type="ECO:0000313" key="1">
    <source>
        <dbReference type="EMBL" id="CAB0019894.1"/>
    </source>
</evidence>
<dbReference type="Proteomes" id="UP000479000">
    <property type="component" value="Unassembled WGS sequence"/>
</dbReference>
<proteinExistence type="predicted"/>
<dbReference type="AlphaFoldDB" id="A0A6H5HXE1"/>
<evidence type="ECO:0000313" key="2">
    <source>
        <dbReference type="Proteomes" id="UP000479000"/>
    </source>
</evidence>
<reference evidence="1 2" key="1">
    <citation type="submission" date="2020-02" db="EMBL/GenBank/DDBJ databases">
        <authorList>
            <person name="Ferguson B K."/>
        </authorList>
    </citation>
    <scope>NUCLEOTIDE SEQUENCE [LARGE SCALE GENOMIC DNA]</scope>
</reference>
<accession>A0A6H5HXE1</accession>